<dbReference type="Proteomes" id="UP000661163">
    <property type="component" value="Unassembled WGS sequence"/>
</dbReference>
<protein>
    <submittedName>
        <fullName evidence="1">Uncharacterized protein</fullName>
    </submittedName>
</protein>
<proteinExistence type="predicted"/>
<sequence length="221" mass="23598">MADKKKSVATTGILPFGASVAAEVLSKIGMPGGSLLASLVDAYQEKKRAEASELLIEEIAAGRHGPVNFDTDDVDPLIAVTLRFARAVEIGSSRENLKLLAQVIAGLKKNRALSGDAFMRWAGVLEQMTRDELVLIGIAYRAQKGYEISPVEGGVWPHIIQGLRNAGYSEGDISPLAGCVTRYGLLSLHTGFGGVTGYEPTGWLMELGELADLELVTNKND</sequence>
<dbReference type="RefSeq" id="WP_018495279.1">
    <property type="nucleotide sequence ID" value="NZ_WUFC01000020.1"/>
</dbReference>
<comment type="caution">
    <text evidence="1">The sequence shown here is derived from an EMBL/GenBank/DDBJ whole genome shotgun (WGS) entry which is preliminary data.</text>
</comment>
<gene>
    <name evidence="1" type="ORF">GR217_22670</name>
</gene>
<organism evidence="1 2">
    <name type="scientific">Rhizobium ruizarguesonis</name>
    <dbReference type="NCBI Taxonomy" id="2081791"/>
    <lineage>
        <taxon>Bacteria</taxon>
        <taxon>Pseudomonadati</taxon>
        <taxon>Pseudomonadota</taxon>
        <taxon>Alphaproteobacteria</taxon>
        <taxon>Hyphomicrobiales</taxon>
        <taxon>Rhizobiaceae</taxon>
        <taxon>Rhizobium/Agrobacterium group</taxon>
        <taxon>Rhizobium</taxon>
    </lineage>
</organism>
<dbReference type="AlphaFoldDB" id="A0AAE4YT81"/>
<dbReference type="EMBL" id="WUFC01000020">
    <property type="protein sequence ID" value="NEI50491.1"/>
    <property type="molecule type" value="Genomic_DNA"/>
</dbReference>
<evidence type="ECO:0000313" key="1">
    <source>
        <dbReference type="EMBL" id="NEI50491.1"/>
    </source>
</evidence>
<evidence type="ECO:0000313" key="2">
    <source>
        <dbReference type="Proteomes" id="UP000661163"/>
    </source>
</evidence>
<reference evidence="1 2" key="1">
    <citation type="submission" date="2019-12" db="EMBL/GenBank/DDBJ databases">
        <title>Rhizobium genotypes associated with high levels of biological nitrogen fixation by grain legumes in a temperate-maritime cropping system.</title>
        <authorList>
            <person name="Maluk M."/>
            <person name="Francesc Ferrando Molina F."/>
            <person name="Lopez Del Egido L."/>
            <person name="Lafos M."/>
            <person name="Langarica-Fuentes A."/>
            <person name="Gebre Yohannes G."/>
            <person name="Young M.W."/>
            <person name="Martin P."/>
            <person name="Gantlett R."/>
            <person name="Kenicer G."/>
            <person name="Hawes C."/>
            <person name="Begg G.S."/>
            <person name="Quilliam R.S."/>
            <person name="Squire G.R."/>
            <person name="Poole P.S."/>
            <person name="Young P.W."/>
            <person name="Iannetta P.M."/>
            <person name="James E.K."/>
        </authorList>
    </citation>
    <scope>NUCLEOTIDE SEQUENCE [LARGE SCALE GENOMIC DNA]</scope>
    <source>
        <strain evidence="1 2">JHI985</strain>
    </source>
</reference>
<name>A0AAE4YT81_9HYPH</name>
<accession>A0AAE4YT81</accession>